<feature type="transmembrane region" description="Helical" evidence="1">
    <location>
        <begin position="33"/>
        <end position="59"/>
    </location>
</feature>
<proteinExistence type="predicted"/>
<feature type="transmembrane region" description="Helical" evidence="1">
    <location>
        <begin position="103"/>
        <end position="128"/>
    </location>
</feature>
<sequence length="132" mass="12733">MSAPRPGPESWSAPAPSAYGSPAPATGARRSPLAVVAFVLGVATVLVGAVVTLAFPFVLSSSGYSPSSVGVLQLVNGILTGVLALAATVTGAVALVRRLPGTALASAGTALGAAALLGVVLGLVQGALYQVL</sequence>
<evidence type="ECO:0000256" key="1">
    <source>
        <dbReference type="SAM" id="Phobius"/>
    </source>
</evidence>
<feature type="transmembrane region" description="Helical" evidence="1">
    <location>
        <begin position="71"/>
        <end position="96"/>
    </location>
</feature>
<protein>
    <recommendedName>
        <fullName evidence="3">Major facilitator superfamily (MFS) profile domain-containing protein</fullName>
    </recommendedName>
</protein>
<gene>
    <name evidence="2" type="ORF">ABRQ22_15970</name>
</gene>
<organism evidence="2">
    <name type="scientific">Cellulosimicrobium sp. ES-005</name>
    <dbReference type="NCBI Taxonomy" id="3163031"/>
    <lineage>
        <taxon>Bacteria</taxon>
        <taxon>Bacillati</taxon>
        <taxon>Actinomycetota</taxon>
        <taxon>Actinomycetes</taxon>
        <taxon>Micrococcales</taxon>
        <taxon>Promicromonosporaceae</taxon>
        <taxon>Cellulosimicrobium</taxon>
    </lineage>
</organism>
<evidence type="ECO:0008006" key="3">
    <source>
        <dbReference type="Google" id="ProtNLM"/>
    </source>
</evidence>
<dbReference type="AlphaFoldDB" id="A0AAU8FWP5"/>
<name>A0AAU8FWP5_9MICO</name>
<reference evidence="2" key="1">
    <citation type="submission" date="2024-06" db="EMBL/GenBank/DDBJ databases">
        <title>Complete genome sequence of the cellulolytic actinobacterium, Cellulosimicrobium ES-005.</title>
        <authorList>
            <person name="Matthews C.T."/>
            <person name="Underwood K.D."/>
            <person name="Ghanchi K.M."/>
            <person name="Fields S.D."/>
            <person name="Gardner S.G."/>
        </authorList>
    </citation>
    <scope>NUCLEOTIDE SEQUENCE</scope>
    <source>
        <strain evidence="2">ES-005</strain>
    </source>
</reference>
<keyword evidence="1" id="KW-1133">Transmembrane helix</keyword>
<accession>A0AAU8FWP5</accession>
<keyword evidence="1" id="KW-0472">Membrane</keyword>
<keyword evidence="1" id="KW-0812">Transmembrane</keyword>
<dbReference type="EMBL" id="CP159290">
    <property type="protein sequence ID" value="XCH29073.1"/>
    <property type="molecule type" value="Genomic_DNA"/>
</dbReference>
<evidence type="ECO:0000313" key="2">
    <source>
        <dbReference type="EMBL" id="XCH29073.1"/>
    </source>
</evidence>
<dbReference type="RefSeq" id="WP_353707434.1">
    <property type="nucleotide sequence ID" value="NZ_CP159290.1"/>
</dbReference>